<reference evidence="1 2" key="1">
    <citation type="journal article" date="2016" name="Int. J. Syst. Evol. Microbiol.">
        <title>Labrenzia salina sp. nov., isolated from the rhizosphere of the halophyte Arthrocnemum macrostachyum.</title>
        <authorList>
            <person name="Camacho M."/>
            <person name="Redondo-Gomez S."/>
            <person name="Rodriguez-Llorente I."/>
            <person name="Rohde M."/>
            <person name="Sproer C."/>
            <person name="Schumann P."/>
            <person name="Klenk H.P."/>
            <person name="Montero-Calasanz M.D.C."/>
        </authorList>
    </citation>
    <scope>NUCLEOTIDE SEQUENCE [LARGE SCALE GENOMIC DNA]</scope>
    <source>
        <strain evidence="1 2">DSM 29163</strain>
    </source>
</reference>
<dbReference type="Pfam" id="PF15586">
    <property type="entry name" value="Imm8"/>
    <property type="match status" value="1"/>
</dbReference>
<protein>
    <submittedName>
        <fullName evidence="1">Imm8 family immunity protein</fullName>
    </submittedName>
</protein>
<gene>
    <name evidence="1" type="ORF">ON753_18980</name>
</gene>
<keyword evidence="2" id="KW-1185">Reference proteome</keyword>
<accession>A0ABT3R5U6</accession>
<organism evidence="1 2">
    <name type="scientific">Roseibium salinum</name>
    <dbReference type="NCBI Taxonomy" id="1604349"/>
    <lineage>
        <taxon>Bacteria</taxon>
        <taxon>Pseudomonadati</taxon>
        <taxon>Pseudomonadota</taxon>
        <taxon>Alphaproteobacteria</taxon>
        <taxon>Hyphomicrobiales</taxon>
        <taxon>Stappiaceae</taxon>
        <taxon>Roseibium</taxon>
    </lineage>
</organism>
<dbReference type="InterPro" id="IPR028964">
    <property type="entry name" value="Imm8"/>
</dbReference>
<sequence>MTEPSLEIKYFLTFHGNEDIEDLKEFPVEGLNELAIYVTIGIGEVGSKSANDFNLMILCGETQRMKHAAKRAGRESVKYKRFSSIDMNIAENWIRDRVRKCDAGSYEASLPCLRRNFEWEYEGCKPLYRDNPSA</sequence>
<dbReference type="EMBL" id="JAPEVI010000003">
    <property type="protein sequence ID" value="MCX2724430.1"/>
    <property type="molecule type" value="Genomic_DNA"/>
</dbReference>
<dbReference type="RefSeq" id="WP_265964419.1">
    <property type="nucleotide sequence ID" value="NZ_JAPEVI010000003.1"/>
</dbReference>
<name>A0ABT3R5U6_9HYPH</name>
<dbReference type="Proteomes" id="UP001300261">
    <property type="component" value="Unassembled WGS sequence"/>
</dbReference>
<proteinExistence type="predicted"/>
<comment type="caution">
    <text evidence="1">The sequence shown here is derived from an EMBL/GenBank/DDBJ whole genome shotgun (WGS) entry which is preliminary data.</text>
</comment>
<evidence type="ECO:0000313" key="1">
    <source>
        <dbReference type="EMBL" id="MCX2724430.1"/>
    </source>
</evidence>
<evidence type="ECO:0000313" key="2">
    <source>
        <dbReference type="Proteomes" id="UP001300261"/>
    </source>
</evidence>